<gene>
    <name evidence="2" type="ORF">M9189_07700</name>
</gene>
<proteinExistence type="predicted"/>
<reference evidence="2" key="1">
    <citation type="submission" date="2022-05" db="EMBL/GenBank/DDBJ databases">
        <authorList>
            <person name="Sun X."/>
        </authorList>
    </citation>
    <scope>NUCLEOTIDE SEQUENCE</scope>
    <source>
        <strain evidence="2">Ai-910</strain>
    </source>
</reference>
<protein>
    <submittedName>
        <fullName evidence="2">Monovalent cation/H(+) antiporter subunit G</fullName>
    </submittedName>
</protein>
<evidence type="ECO:0000313" key="3">
    <source>
        <dbReference type="Proteomes" id="UP001056426"/>
    </source>
</evidence>
<keyword evidence="1" id="KW-0472">Membrane</keyword>
<evidence type="ECO:0000313" key="2">
    <source>
        <dbReference type="EMBL" id="URW78745.1"/>
    </source>
</evidence>
<organism evidence="2 3">
    <name type="scientific">Xiashengella succiniciproducens</name>
    <dbReference type="NCBI Taxonomy" id="2949635"/>
    <lineage>
        <taxon>Bacteria</taxon>
        <taxon>Pseudomonadati</taxon>
        <taxon>Bacteroidota</taxon>
        <taxon>Bacteroidia</taxon>
        <taxon>Marinilabiliales</taxon>
        <taxon>Marinilabiliaceae</taxon>
        <taxon>Xiashengella</taxon>
    </lineage>
</organism>
<dbReference type="RefSeq" id="WP_250722117.1">
    <property type="nucleotide sequence ID" value="NZ_CP098400.1"/>
</dbReference>
<dbReference type="PANTHER" id="PTHR34703:SF1">
    <property type="entry name" value="ANTIPORTER SUBUNIT MNHG2-RELATED"/>
    <property type="match status" value="1"/>
</dbReference>
<feature type="transmembrane region" description="Helical" evidence="1">
    <location>
        <begin position="6"/>
        <end position="25"/>
    </location>
</feature>
<dbReference type="Pfam" id="PF03334">
    <property type="entry name" value="PhaG_MnhG_YufB"/>
    <property type="match status" value="1"/>
</dbReference>
<dbReference type="KEGG" id="alkq:M9189_07700"/>
<keyword evidence="1" id="KW-1133">Transmembrane helix</keyword>
<evidence type="ECO:0000256" key="1">
    <source>
        <dbReference type="SAM" id="Phobius"/>
    </source>
</evidence>
<dbReference type="AlphaFoldDB" id="A0A9J6ZLY8"/>
<keyword evidence="1" id="KW-0812">Transmembrane</keyword>
<dbReference type="GO" id="GO:0015385">
    <property type="term" value="F:sodium:proton antiporter activity"/>
    <property type="evidence" value="ECO:0007669"/>
    <property type="project" value="TreeGrafter"/>
</dbReference>
<keyword evidence="3" id="KW-1185">Reference proteome</keyword>
<reference evidence="2" key="2">
    <citation type="submission" date="2022-06" db="EMBL/GenBank/DDBJ databases">
        <title>Xiashengella guii gen. nov. sp. nov., a bacterium isolated form anaerobic digestion tank.</title>
        <authorList>
            <person name="Huang H."/>
        </authorList>
    </citation>
    <scope>NUCLEOTIDE SEQUENCE</scope>
    <source>
        <strain evidence="2">Ai-910</strain>
    </source>
</reference>
<name>A0A9J6ZLY8_9BACT</name>
<dbReference type="PANTHER" id="PTHR34703">
    <property type="entry name" value="ANTIPORTER SUBUNIT MNHG2-RELATED"/>
    <property type="match status" value="1"/>
</dbReference>
<dbReference type="EMBL" id="CP098400">
    <property type="protein sequence ID" value="URW78745.1"/>
    <property type="molecule type" value="Genomic_DNA"/>
</dbReference>
<dbReference type="Proteomes" id="UP001056426">
    <property type="component" value="Chromosome"/>
</dbReference>
<dbReference type="InterPro" id="IPR005133">
    <property type="entry name" value="PhaG_MnhG_YufB"/>
</dbReference>
<sequence>MIEYITGTLLICTAVIVFCASVGILRFNNLYARMHVVTKVSSFGVLLLLIAINIYERNMVTLIKTLLIFHVLVFLSPIAAHVTAKVARWLYPDIFSTYNGSEEHEP</sequence>
<accession>A0A9J6ZLY8</accession>
<feature type="transmembrane region" description="Helical" evidence="1">
    <location>
        <begin position="37"/>
        <end position="55"/>
    </location>
</feature>
<feature type="transmembrane region" description="Helical" evidence="1">
    <location>
        <begin position="61"/>
        <end position="80"/>
    </location>
</feature>